<reference evidence="13 14" key="1">
    <citation type="journal article" date="2009" name="Appl. Environ. Microbiol.">
        <title>Three genomes from the phylum Acidobacteria provide insight into the lifestyles of these microorganisms in soils.</title>
        <authorList>
            <person name="Ward N.L."/>
            <person name="Challacombe J.F."/>
            <person name="Janssen P.H."/>
            <person name="Henrissat B."/>
            <person name="Coutinho P.M."/>
            <person name="Wu M."/>
            <person name="Xie G."/>
            <person name="Haft D.H."/>
            <person name="Sait M."/>
            <person name="Badger J."/>
            <person name="Barabote R.D."/>
            <person name="Bradley B."/>
            <person name="Brettin T.S."/>
            <person name="Brinkac L.M."/>
            <person name="Bruce D."/>
            <person name="Creasy T."/>
            <person name="Daugherty S.C."/>
            <person name="Davidsen T.M."/>
            <person name="DeBoy R.T."/>
            <person name="Detter J.C."/>
            <person name="Dodson R.J."/>
            <person name="Durkin A.S."/>
            <person name="Ganapathy A."/>
            <person name="Gwinn-Giglio M."/>
            <person name="Han C.S."/>
            <person name="Khouri H."/>
            <person name="Kiss H."/>
            <person name="Kothari S.P."/>
            <person name="Madupu R."/>
            <person name="Nelson K.E."/>
            <person name="Nelson W.C."/>
            <person name="Paulsen I."/>
            <person name="Penn K."/>
            <person name="Ren Q."/>
            <person name="Rosovitz M.J."/>
            <person name="Selengut J.D."/>
            <person name="Shrivastava S."/>
            <person name="Sullivan S.A."/>
            <person name="Tapia R."/>
            <person name="Thompson L.S."/>
            <person name="Watkins K.L."/>
            <person name="Yang Q."/>
            <person name="Yu C."/>
            <person name="Zafar N."/>
            <person name="Zhou L."/>
            <person name="Kuske C.R."/>
        </authorList>
    </citation>
    <scope>NUCLEOTIDE SEQUENCE [LARGE SCALE GENOMIC DNA]</scope>
    <source>
        <strain evidence="14">ATCC 51196 / DSM 11244 / BCRC 80197 / JCM 7670 / NBRC 15755 / NCIMB 13165 / 161</strain>
    </source>
</reference>
<feature type="binding site" evidence="9">
    <location>
        <position position="169"/>
    </location>
    <ligand>
        <name>4-amino-2-methyl-5-(diphosphooxymethyl)pyrimidine</name>
        <dbReference type="ChEBI" id="CHEBI:57841"/>
    </ligand>
</feature>
<name>C1F8J4_ACIC5</name>
<dbReference type="OrthoDB" id="9812206at2"/>
<dbReference type="AlphaFoldDB" id="C1F8J4"/>
<dbReference type="GO" id="GO:0009228">
    <property type="term" value="P:thiamine biosynthetic process"/>
    <property type="evidence" value="ECO:0007669"/>
    <property type="project" value="UniProtKB-KW"/>
</dbReference>
<evidence type="ECO:0000256" key="8">
    <source>
        <dbReference type="ARBA" id="ARBA00047883"/>
    </source>
</evidence>
<comment type="function">
    <text evidence="9">Condenses 4-methyl-5-(beta-hydroxyethyl)thiazole monophosphate (THZ-P) and 2-methyl-4-amino-5-hydroxymethyl pyrimidine pyrophosphate (HMP-PP) to form thiamine monophosphate (TMP).</text>
</comment>
<comment type="similarity">
    <text evidence="9 10">Belongs to the thiamine-phosphate synthase family.</text>
</comment>
<dbReference type="Gene3D" id="3.20.20.70">
    <property type="entry name" value="Aldolase class I"/>
    <property type="match status" value="1"/>
</dbReference>
<evidence type="ECO:0000256" key="11">
    <source>
        <dbReference type="RuleBase" id="RU004253"/>
    </source>
</evidence>
<feature type="binding site" evidence="9">
    <location>
        <position position="102"/>
    </location>
    <ligand>
        <name>Mg(2+)</name>
        <dbReference type="ChEBI" id="CHEBI:18420"/>
    </ligand>
</feature>
<feature type="binding site" evidence="9">
    <location>
        <position position="121"/>
    </location>
    <ligand>
        <name>Mg(2+)</name>
        <dbReference type="ChEBI" id="CHEBI:18420"/>
    </ligand>
</feature>
<feature type="binding site" evidence="9">
    <location>
        <position position="101"/>
    </location>
    <ligand>
        <name>4-amino-2-methyl-5-(diphosphooxymethyl)pyrimidine</name>
        <dbReference type="ChEBI" id="CHEBI:57841"/>
    </ligand>
</feature>
<dbReference type="GO" id="GO:0005737">
    <property type="term" value="C:cytoplasm"/>
    <property type="evidence" value="ECO:0007669"/>
    <property type="project" value="TreeGrafter"/>
</dbReference>
<evidence type="ECO:0000256" key="9">
    <source>
        <dbReference type="HAMAP-Rule" id="MF_00097"/>
    </source>
</evidence>
<comment type="catalytic activity">
    <reaction evidence="8 9 10">
        <text>2-[(2R,5Z)-2-carboxy-4-methylthiazol-5(2H)-ylidene]ethyl phosphate + 4-amino-2-methyl-5-(diphosphooxymethyl)pyrimidine + 2 H(+) = thiamine phosphate + CO2 + diphosphate</text>
        <dbReference type="Rhea" id="RHEA:47844"/>
        <dbReference type="ChEBI" id="CHEBI:15378"/>
        <dbReference type="ChEBI" id="CHEBI:16526"/>
        <dbReference type="ChEBI" id="CHEBI:33019"/>
        <dbReference type="ChEBI" id="CHEBI:37575"/>
        <dbReference type="ChEBI" id="CHEBI:57841"/>
        <dbReference type="ChEBI" id="CHEBI:62899"/>
        <dbReference type="EC" id="2.5.1.3"/>
    </reaction>
</comment>
<evidence type="ECO:0000259" key="12">
    <source>
        <dbReference type="Pfam" id="PF02581"/>
    </source>
</evidence>
<dbReference type="InParanoid" id="C1F8J4"/>
<dbReference type="NCBIfam" id="TIGR00693">
    <property type="entry name" value="thiE"/>
    <property type="match status" value="1"/>
</dbReference>
<comment type="pathway">
    <text evidence="1 9 11">Cofactor biosynthesis; thiamine diphosphate biosynthesis; thiamine phosphate from 4-amino-2-methyl-5-diphosphomethylpyrimidine and 4-methyl-5-(2-phosphoethyl)-thiazole: step 1/1.</text>
</comment>
<evidence type="ECO:0000256" key="10">
    <source>
        <dbReference type="RuleBase" id="RU003826"/>
    </source>
</evidence>
<evidence type="ECO:0000256" key="7">
    <source>
        <dbReference type="ARBA" id="ARBA00047851"/>
    </source>
</evidence>
<evidence type="ECO:0000256" key="3">
    <source>
        <dbReference type="ARBA" id="ARBA00022723"/>
    </source>
</evidence>
<feature type="binding site" evidence="9">
    <location>
        <begin position="166"/>
        <end position="168"/>
    </location>
    <ligand>
        <name>2-[(2R,5Z)-2-carboxy-4-methylthiazol-5(2H)-ylidene]ethyl phosphate</name>
        <dbReference type="ChEBI" id="CHEBI:62899"/>
    </ligand>
</feature>
<feature type="binding site" evidence="9">
    <location>
        <begin position="70"/>
        <end position="74"/>
    </location>
    <ligand>
        <name>4-amino-2-methyl-5-(diphosphooxymethyl)pyrimidine</name>
        <dbReference type="ChEBI" id="CHEBI:57841"/>
    </ligand>
</feature>
<dbReference type="HAMAP" id="MF_00097">
    <property type="entry name" value="TMP_synthase"/>
    <property type="match status" value="1"/>
</dbReference>
<keyword evidence="3 9" id="KW-0479">Metal-binding</keyword>
<feature type="binding site" evidence="9">
    <location>
        <begin position="217"/>
        <end position="218"/>
    </location>
    <ligand>
        <name>2-[(2R,5Z)-2-carboxy-4-methylthiazol-5(2H)-ylidene]ethyl phosphate</name>
        <dbReference type="ChEBI" id="CHEBI:62899"/>
    </ligand>
</feature>
<dbReference type="HOGENOM" id="CLU_018272_3_2_0"/>
<comment type="catalytic activity">
    <reaction evidence="7 9 10">
        <text>2-(2-carboxy-4-methylthiazol-5-yl)ethyl phosphate + 4-amino-2-methyl-5-(diphosphooxymethyl)pyrimidine + 2 H(+) = thiamine phosphate + CO2 + diphosphate</text>
        <dbReference type="Rhea" id="RHEA:47848"/>
        <dbReference type="ChEBI" id="CHEBI:15378"/>
        <dbReference type="ChEBI" id="CHEBI:16526"/>
        <dbReference type="ChEBI" id="CHEBI:33019"/>
        <dbReference type="ChEBI" id="CHEBI:37575"/>
        <dbReference type="ChEBI" id="CHEBI:57841"/>
        <dbReference type="ChEBI" id="CHEBI:62890"/>
        <dbReference type="EC" id="2.5.1.3"/>
    </reaction>
</comment>
<dbReference type="CDD" id="cd00564">
    <property type="entry name" value="TMP_TenI"/>
    <property type="match status" value="1"/>
</dbReference>
<evidence type="ECO:0000256" key="5">
    <source>
        <dbReference type="ARBA" id="ARBA00022977"/>
    </source>
</evidence>
<dbReference type="eggNOG" id="COG0352">
    <property type="taxonomic scope" value="Bacteria"/>
</dbReference>
<dbReference type="PANTHER" id="PTHR20857:SF15">
    <property type="entry name" value="THIAMINE-PHOSPHATE SYNTHASE"/>
    <property type="match status" value="1"/>
</dbReference>
<evidence type="ECO:0000256" key="2">
    <source>
        <dbReference type="ARBA" id="ARBA00022679"/>
    </source>
</evidence>
<keyword evidence="4 9" id="KW-0460">Magnesium</keyword>
<dbReference type="InterPro" id="IPR036206">
    <property type="entry name" value="ThiamineP_synth_sf"/>
</dbReference>
<keyword evidence="14" id="KW-1185">Reference proteome</keyword>
<dbReference type="FunCoup" id="C1F8J4">
    <property type="interactions" value="433"/>
</dbReference>
<evidence type="ECO:0000256" key="4">
    <source>
        <dbReference type="ARBA" id="ARBA00022842"/>
    </source>
</evidence>
<feature type="binding site" evidence="9">
    <location>
        <position position="197"/>
    </location>
    <ligand>
        <name>2-[(2R,5Z)-2-carboxy-4-methylthiazol-5(2H)-ylidene]ethyl phosphate</name>
        <dbReference type="ChEBI" id="CHEBI:62899"/>
    </ligand>
</feature>
<feature type="binding site" evidence="9">
    <location>
        <position position="140"/>
    </location>
    <ligand>
        <name>4-amino-2-methyl-5-(diphosphooxymethyl)pyrimidine</name>
        <dbReference type="ChEBI" id="CHEBI:57841"/>
    </ligand>
</feature>
<dbReference type="UniPathway" id="UPA00060">
    <property type="reaction ID" value="UER00141"/>
</dbReference>
<dbReference type="EMBL" id="CP001472">
    <property type="protein sequence ID" value="ACO31456.1"/>
    <property type="molecule type" value="Genomic_DNA"/>
</dbReference>
<keyword evidence="2 9" id="KW-0808">Transferase</keyword>
<dbReference type="GO" id="GO:0004789">
    <property type="term" value="F:thiamine-phosphate diphosphorylase activity"/>
    <property type="evidence" value="ECO:0007669"/>
    <property type="project" value="UniProtKB-UniRule"/>
</dbReference>
<dbReference type="InterPro" id="IPR013785">
    <property type="entry name" value="Aldolase_TIM"/>
</dbReference>
<organism evidence="13 14">
    <name type="scientific">Acidobacterium capsulatum (strain ATCC 51196 / DSM 11244 / BCRC 80197 / JCM 7670 / NBRC 15755 / NCIMB 13165 / 161)</name>
    <dbReference type="NCBI Taxonomy" id="240015"/>
    <lineage>
        <taxon>Bacteria</taxon>
        <taxon>Pseudomonadati</taxon>
        <taxon>Acidobacteriota</taxon>
        <taxon>Terriglobia</taxon>
        <taxon>Terriglobales</taxon>
        <taxon>Acidobacteriaceae</taxon>
        <taxon>Acidobacterium</taxon>
    </lineage>
</organism>
<evidence type="ECO:0000256" key="1">
    <source>
        <dbReference type="ARBA" id="ARBA00005165"/>
    </source>
</evidence>
<dbReference type="InterPro" id="IPR034291">
    <property type="entry name" value="TMP_synthase"/>
</dbReference>
<protein>
    <recommendedName>
        <fullName evidence="9">Thiamine-phosphate synthase</fullName>
        <shortName evidence="9">TP synthase</shortName>
        <shortName evidence="9">TPS</shortName>
        <ecNumber evidence="9">2.5.1.3</ecNumber>
    </recommendedName>
    <alternativeName>
        <fullName evidence="9">Thiamine-phosphate pyrophosphorylase</fullName>
        <shortName evidence="9">TMP pyrophosphorylase</shortName>
        <shortName evidence="9">TMP-PPase</shortName>
    </alternativeName>
</protein>
<dbReference type="GO" id="GO:0000287">
    <property type="term" value="F:magnesium ion binding"/>
    <property type="evidence" value="ECO:0007669"/>
    <property type="project" value="UniProtKB-UniRule"/>
</dbReference>
<dbReference type="SUPFAM" id="SSF51391">
    <property type="entry name" value="Thiamin phosphate synthase"/>
    <property type="match status" value="1"/>
</dbReference>
<evidence type="ECO:0000313" key="14">
    <source>
        <dbReference type="Proteomes" id="UP000002207"/>
    </source>
</evidence>
<proteinExistence type="inferred from homology"/>
<sequence>MCGAVPSCLESGFPGEGDSAYTRGVSPRAVFPTLYPILDAGVLSQDPTLRRGELLRLVRCVVDAGVTILQYRNKQDTDTQVLEDARWIRDAAGPEPTLILNDRVHLVEQAAFDGVHVGQHDMTPAEARRILGPDRVLGISTHNPDQVAAVADAAVDYIAIGPVFATASKQNPDPVVGLEGVRTARQRTQKPLVAIGGITPQTALAVMEAGADSVAVISAIFGTGLGAERGPAIAPEQAGKNAKDFLRLFR</sequence>
<accession>C1F8J4</accession>
<dbReference type="GO" id="GO:0009229">
    <property type="term" value="P:thiamine diphosphate biosynthetic process"/>
    <property type="evidence" value="ECO:0007669"/>
    <property type="project" value="UniProtKB-UniRule"/>
</dbReference>
<feature type="domain" description="Thiamine phosphate synthase/TenI" evidence="12">
    <location>
        <begin position="49"/>
        <end position="220"/>
    </location>
</feature>
<dbReference type="Proteomes" id="UP000002207">
    <property type="component" value="Chromosome"/>
</dbReference>
<comment type="catalytic activity">
    <reaction evidence="6 9 10">
        <text>4-methyl-5-(2-phosphooxyethyl)-thiazole + 4-amino-2-methyl-5-(diphosphooxymethyl)pyrimidine + H(+) = thiamine phosphate + diphosphate</text>
        <dbReference type="Rhea" id="RHEA:22328"/>
        <dbReference type="ChEBI" id="CHEBI:15378"/>
        <dbReference type="ChEBI" id="CHEBI:33019"/>
        <dbReference type="ChEBI" id="CHEBI:37575"/>
        <dbReference type="ChEBI" id="CHEBI:57841"/>
        <dbReference type="ChEBI" id="CHEBI:58296"/>
        <dbReference type="EC" id="2.5.1.3"/>
    </reaction>
</comment>
<comment type="cofactor">
    <cofactor evidence="9">
        <name>Mg(2+)</name>
        <dbReference type="ChEBI" id="CHEBI:18420"/>
    </cofactor>
    <text evidence="9">Binds 1 Mg(2+) ion per subunit.</text>
</comment>
<dbReference type="EC" id="2.5.1.3" evidence="9"/>
<evidence type="ECO:0000313" key="13">
    <source>
        <dbReference type="EMBL" id="ACO31456.1"/>
    </source>
</evidence>
<dbReference type="InterPro" id="IPR022998">
    <property type="entry name" value="ThiamineP_synth_TenI"/>
</dbReference>
<dbReference type="Pfam" id="PF02581">
    <property type="entry name" value="TMP-TENI"/>
    <property type="match status" value="1"/>
</dbReference>
<keyword evidence="5 9" id="KW-0784">Thiamine biosynthesis</keyword>
<dbReference type="KEGG" id="aca:ACP_0120"/>
<dbReference type="STRING" id="240015.ACP_0120"/>
<evidence type="ECO:0000256" key="6">
    <source>
        <dbReference type="ARBA" id="ARBA00047334"/>
    </source>
</evidence>
<gene>
    <name evidence="9 13" type="primary">thiE</name>
    <name evidence="13" type="ordered locus">ACP_0120</name>
</gene>
<dbReference type="PANTHER" id="PTHR20857">
    <property type="entry name" value="THIAMINE-PHOSPHATE PYROPHOSPHORYLASE"/>
    <property type="match status" value="1"/>
</dbReference>